<dbReference type="PANTHER" id="PTHR37308">
    <property type="entry name" value="INTEGRAL MEMBRANE PROTEIN"/>
    <property type="match status" value="1"/>
</dbReference>
<evidence type="ECO:0000256" key="1">
    <source>
        <dbReference type="SAM" id="Phobius"/>
    </source>
</evidence>
<keyword evidence="1" id="KW-0812">Transmembrane</keyword>
<dbReference type="InterPro" id="IPR007163">
    <property type="entry name" value="VCA0040-like"/>
</dbReference>
<proteinExistence type="predicted"/>
<dbReference type="EMBL" id="UINC01077644">
    <property type="protein sequence ID" value="SVC17946.1"/>
    <property type="molecule type" value="Genomic_DNA"/>
</dbReference>
<dbReference type="Pfam" id="PF04018">
    <property type="entry name" value="VCA0040-like"/>
    <property type="match status" value="1"/>
</dbReference>
<feature type="non-terminal residue" evidence="2">
    <location>
        <position position="79"/>
    </location>
</feature>
<evidence type="ECO:0008006" key="3">
    <source>
        <dbReference type="Google" id="ProtNLM"/>
    </source>
</evidence>
<keyword evidence="1" id="KW-0472">Membrane</keyword>
<gene>
    <name evidence="2" type="ORF">METZ01_LOCUS270800</name>
</gene>
<evidence type="ECO:0000313" key="2">
    <source>
        <dbReference type="EMBL" id="SVC17946.1"/>
    </source>
</evidence>
<dbReference type="AlphaFoldDB" id="A0A382K1R7"/>
<protein>
    <recommendedName>
        <fullName evidence="3">DUF368 domain-containing protein</fullName>
    </recommendedName>
</protein>
<accession>A0A382K1R7</accession>
<feature type="transmembrane region" description="Helical" evidence="1">
    <location>
        <begin position="54"/>
        <end position="75"/>
    </location>
</feature>
<name>A0A382K1R7_9ZZZZ</name>
<reference evidence="2" key="1">
    <citation type="submission" date="2018-05" db="EMBL/GenBank/DDBJ databases">
        <authorList>
            <person name="Lanie J.A."/>
            <person name="Ng W.-L."/>
            <person name="Kazmierczak K.M."/>
            <person name="Andrzejewski T.M."/>
            <person name="Davidsen T.M."/>
            <person name="Wayne K.J."/>
            <person name="Tettelin H."/>
            <person name="Glass J.I."/>
            <person name="Rusch D."/>
            <person name="Podicherti R."/>
            <person name="Tsui H.-C.T."/>
            <person name="Winkler M.E."/>
        </authorList>
    </citation>
    <scope>NUCLEOTIDE SEQUENCE</scope>
</reference>
<dbReference type="PANTHER" id="PTHR37308:SF1">
    <property type="entry name" value="POLYPRENYL-PHOSPHATE TRANSPORTER"/>
    <property type="match status" value="1"/>
</dbReference>
<keyword evidence="1" id="KW-1133">Transmembrane helix</keyword>
<sequence length="79" mass="8597">MGIANAIPGVSGGTIALITEIYEDLINSLKSLDIKALNLIISLNIKEFVKYTKFYFLLAAFGGSVVSVFSIASLFKYLF</sequence>
<organism evidence="2">
    <name type="scientific">marine metagenome</name>
    <dbReference type="NCBI Taxonomy" id="408172"/>
    <lineage>
        <taxon>unclassified sequences</taxon>
        <taxon>metagenomes</taxon>
        <taxon>ecological metagenomes</taxon>
    </lineage>
</organism>